<accession>A0A9D1NLS6</accession>
<keyword evidence="4" id="KW-0808">Transferase</keyword>
<dbReference type="SUPFAM" id="SSF53335">
    <property type="entry name" value="S-adenosyl-L-methionine-dependent methyltransferases"/>
    <property type="match status" value="1"/>
</dbReference>
<dbReference type="GO" id="GO:0009007">
    <property type="term" value="F:site-specific DNA-methyltransferase (adenine-specific) activity"/>
    <property type="evidence" value="ECO:0007669"/>
    <property type="project" value="UniProtKB-EC"/>
</dbReference>
<evidence type="ECO:0000259" key="7">
    <source>
        <dbReference type="Pfam" id="PF01555"/>
    </source>
</evidence>
<dbReference type="InterPro" id="IPR002295">
    <property type="entry name" value="N4/N6-MTase_EcoPI_Mod-like"/>
</dbReference>
<evidence type="ECO:0000256" key="6">
    <source>
        <dbReference type="ARBA" id="ARBA00047942"/>
    </source>
</evidence>
<reference evidence="8" key="2">
    <citation type="journal article" date="2021" name="PeerJ">
        <title>Extensive microbial diversity within the chicken gut microbiome revealed by metagenomics and culture.</title>
        <authorList>
            <person name="Gilroy R."/>
            <person name="Ravi A."/>
            <person name="Getino M."/>
            <person name="Pursley I."/>
            <person name="Horton D.L."/>
            <person name="Alikhan N.F."/>
            <person name="Baker D."/>
            <person name="Gharbi K."/>
            <person name="Hall N."/>
            <person name="Watson M."/>
            <person name="Adriaenssens E.M."/>
            <person name="Foster-Nyarko E."/>
            <person name="Jarju S."/>
            <person name="Secka A."/>
            <person name="Antonio M."/>
            <person name="Oren A."/>
            <person name="Chaudhuri R.R."/>
            <person name="La Ragione R."/>
            <person name="Hildebrand F."/>
            <person name="Pallen M.J."/>
        </authorList>
    </citation>
    <scope>NUCLEOTIDE SEQUENCE</scope>
    <source>
        <strain evidence="8">10669</strain>
    </source>
</reference>
<evidence type="ECO:0000313" key="9">
    <source>
        <dbReference type="Proteomes" id="UP000886812"/>
    </source>
</evidence>
<dbReference type="Gene3D" id="3.40.50.150">
    <property type="entry name" value="Vaccinia Virus protein VP39"/>
    <property type="match status" value="1"/>
</dbReference>
<dbReference type="PROSITE" id="PS00092">
    <property type="entry name" value="N6_MTASE"/>
    <property type="match status" value="1"/>
</dbReference>
<evidence type="ECO:0000313" key="8">
    <source>
        <dbReference type="EMBL" id="HIV04954.1"/>
    </source>
</evidence>
<dbReference type="GO" id="GO:0005737">
    <property type="term" value="C:cytoplasm"/>
    <property type="evidence" value="ECO:0007669"/>
    <property type="project" value="TreeGrafter"/>
</dbReference>
<dbReference type="AlphaFoldDB" id="A0A9D1NLS6"/>
<evidence type="ECO:0000256" key="2">
    <source>
        <dbReference type="ARBA" id="ARBA00011900"/>
    </source>
</evidence>
<dbReference type="GO" id="GO:0032259">
    <property type="term" value="P:methylation"/>
    <property type="evidence" value="ECO:0007669"/>
    <property type="project" value="UniProtKB-KW"/>
</dbReference>
<sequence>MELFYEGKKPESAIRATTVPADLYGFDPTRNALISGDNLPILRALAENPLIRGNVDLIYIDPPFSTNLKFTYGGARVSTISSKKTDALAYSDKRTGAAFLEFLRERLIFARDLLSDRGSIYLHIDCKVGHYVKLVMDEIFGAENFRNDITRIKCNPKNFSRKAYGNVKDLILFYSKTDSPIWNEPKEEYTDEDRARLFPKTDSNGRAYTTIPLHAPGETQNGPTGGKFRGLLPPPGRHWRSAPDELEKLDAAGEIEWSGTGNPRRKIFADAQRGKKMQDIWDFKDPPYPRYPTEKNFEMLRSIVVASSEKGGIVLDFFCGSGTTLEAAQSLGRKWIGVDSSEIAIAVARERMEKVCGAPAGESFQVVKAAEPDCAPILVLCENQSSTKKKKTARRKR</sequence>
<dbReference type="PRINTS" id="PR00506">
    <property type="entry name" value="D21N6MTFRASE"/>
</dbReference>
<comment type="caution">
    <text evidence="8">The sequence shown here is derived from an EMBL/GenBank/DDBJ whole genome shotgun (WGS) entry which is preliminary data.</text>
</comment>
<dbReference type="InterPro" id="IPR002052">
    <property type="entry name" value="DNA_methylase_N6_adenine_CS"/>
</dbReference>
<dbReference type="GO" id="GO:0008170">
    <property type="term" value="F:N-methyltransferase activity"/>
    <property type="evidence" value="ECO:0007669"/>
    <property type="project" value="InterPro"/>
</dbReference>
<comment type="catalytic activity">
    <reaction evidence="6">
        <text>a 2'-deoxyadenosine in DNA + S-adenosyl-L-methionine = an N(6)-methyl-2'-deoxyadenosine in DNA + S-adenosyl-L-homocysteine + H(+)</text>
        <dbReference type="Rhea" id="RHEA:15197"/>
        <dbReference type="Rhea" id="RHEA-COMP:12418"/>
        <dbReference type="Rhea" id="RHEA-COMP:12419"/>
        <dbReference type="ChEBI" id="CHEBI:15378"/>
        <dbReference type="ChEBI" id="CHEBI:57856"/>
        <dbReference type="ChEBI" id="CHEBI:59789"/>
        <dbReference type="ChEBI" id="CHEBI:90615"/>
        <dbReference type="ChEBI" id="CHEBI:90616"/>
        <dbReference type="EC" id="2.1.1.72"/>
    </reaction>
</comment>
<dbReference type="InterPro" id="IPR002941">
    <property type="entry name" value="DNA_methylase_N4/N6"/>
</dbReference>
<comment type="similarity">
    <text evidence="1">Belongs to the N(4)/N(6)-methyltransferase family.</text>
</comment>
<dbReference type="PANTHER" id="PTHR13370:SF3">
    <property type="entry name" value="TRNA (GUANINE(10)-N2)-METHYLTRANSFERASE HOMOLOG"/>
    <property type="match status" value="1"/>
</dbReference>
<dbReference type="Proteomes" id="UP000886812">
    <property type="component" value="Unassembled WGS sequence"/>
</dbReference>
<keyword evidence="3" id="KW-0489">Methyltransferase</keyword>
<evidence type="ECO:0000256" key="3">
    <source>
        <dbReference type="ARBA" id="ARBA00022603"/>
    </source>
</evidence>
<organism evidence="8 9">
    <name type="scientific">Candidatus Spyradosoma merdigallinarum</name>
    <dbReference type="NCBI Taxonomy" id="2840950"/>
    <lineage>
        <taxon>Bacteria</taxon>
        <taxon>Pseudomonadati</taxon>
        <taxon>Verrucomicrobiota</taxon>
        <taxon>Opitutia</taxon>
        <taxon>Opitutia incertae sedis</taxon>
        <taxon>Candidatus Spyradosoma</taxon>
    </lineage>
</organism>
<dbReference type="EMBL" id="DVOG01000195">
    <property type="protein sequence ID" value="HIV04954.1"/>
    <property type="molecule type" value="Genomic_DNA"/>
</dbReference>
<dbReference type="GO" id="GO:0003677">
    <property type="term" value="F:DNA binding"/>
    <property type="evidence" value="ECO:0007669"/>
    <property type="project" value="InterPro"/>
</dbReference>
<name>A0A9D1NLS6_9BACT</name>
<evidence type="ECO:0000256" key="1">
    <source>
        <dbReference type="ARBA" id="ARBA00006594"/>
    </source>
</evidence>
<reference evidence="8" key="1">
    <citation type="submission" date="2020-10" db="EMBL/GenBank/DDBJ databases">
        <authorList>
            <person name="Gilroy R."/>
        </authorList>
    </citation>
    <scope>NUCLEOTIDE SEQUENCE</scope>
    <source>
        <strain evidence="8">10669</strain>
    </source>
</reference>
<dbReference type="EC" id="2.1.1.72" evidence="2"/>
<dbReference type="InterPro" id="IPR029063">
    <property type="entry name" value="SAM-dependent_MTases_sf"/>
</dbReference>
<evidence type="ECO:0000256" key="5">
    <source>
        <dbReference type="ARBA" id="ARBA00022691"/>
    </source>
</evidence>
<feature type="domain" description="DNA methylase N-4/N-6" evidence="7">
    <location>
        <begin position="55"/>
        <end position="348"/>
    </location>
</feature>
<dbReference type="Pfam" id="PF01555">
    <property type="entry name" value="N6_N4_Mtase"/>
    <property type="match status" value="1"/>
</dbReference>
<dbReference type="PANTHER" id="PTHR13370">
    <property type="entry name" value="RNA METHYLASE-RELATED"/>
    <property type="match status" value="1"/>
</dbReference>
<gene>
    <name evidence="8" type="ORF">IAC75_07415</name>
</gene>
<keyword evidence="5" id="KW-0949">S-adenosyl-L-methionine</keyword>
<dbReference type="CDD" id="cd02440">
    <property type="entry name" value="AdoMet_MTases"/>
    <property type="match status" value="1"/>
</dbReference>
<protein>
    <recommendedName>
        <fullName evidence="2">site-specific DNA-methyltransferase (adenine-specific)</fullName>
        <ecNumber evidence="2">2.1.1.72</ecNumber>
    </recommendedName>
</protein>
<evidence type="ECO:0000256" key="4">
    <source>
        <dbReference type="ARBA" id="ARBA00022679"/>
    </source>
</evidence>
<proteinExistence type="inferred from homology"/>